<keyword evidence="4" id="KW-0100">Branched-chain amino acid biosynthesis</keyword>
<dbReference type="AlphaFoldDB" id="A0A0B1SQD7"/>
<dbReference type="SUPFAM" id="SSF56752">
    <property type="entry name" value="D-aminoacid aminotransferase-like PLP-dependent enzymes"/>
    <property type="match status" value="1"/>
</dbReference>
<dbReference type="Proteomes" id="UP000053660">
    <property type="component" value="Unassembled WGS sequence"/>
</dbReference>
<dbReference type="InterPro" id="IPR036038">
    <property type="entry name" value="Aminotransferase-like"/>
</dbReference>
<sequence length="80" mass="9352">MGEFKVTERDFTMDELRKGLKENRIYELFGAGTAAVVTPIDTILYQIDGHEEKLTFPPMKAEKSLVQRLVRIRVFKIFKF</sequence>
<dbReference type="GO" id="GO:0009099">
    <property type="term" value="P:L-valine biosynthetic process"/>
    <property type="evidence" value="ECO:0007669"/>
    <property type="project" value="TreeGrafter"/>
</dbReference>
<dbReference type="PANTHER" id="PTHR11825">
    <property type="entry name" value="SUBGROUP IIII AMINOTRANSFERASE"/>
    <property type="match status" value="1"/>
</dbReference>
<dbReference type="GO" id="GO:0005739">
    <property type="term" value="C:mitochondrion"/>
    <property type="evidence" value="ECO:0007669"/>
    <property type="project" value="TreeGrafter"/>
</dbReference>
<dbReference type="PANTHER" id="PTHR11825:SF44">
    <property type="entry name" value="BRANCHED-CHAIN-AMINO-ACID AMINOTRANSFERASE"/>
    <property type="match status" value="1"/>
</dbReference>
<dbReference type="GO" id="GO:0004084">
    <property type="term" value="F:branched-chain-amino-acid transaminase activity"/>
    <property type="evidence" value="ECO:0007669"/>
    <property type="project" value="InterPro"/>
</dbReference>
<dbReference type="GO" id="GO:0009098">
    <property type="term" value="P:L-leucine biosynthetic process"/>
    <property type="evidence" value="ECO:0007669"/>
    <property type="project" value="TreeGrafter"/>
</dbReference>
<proteinExistence type="inferred from homology"/>
<evidence type="ECO:0000256" key="4">
    <source>
        <dbReference type="ARBA" id="ARBA00023304"/>
    </source>
</evidence>
<dbReference type="OrthoDB" id="1732691at2759"/>
<name>A0A0B1SQD7_OESDE</name>
<keyword evidence="3" id="KW-0663">Pyridoxal phosphate</keyword>
<comment type="cofactor">
    <cofactor evidence="1">
        <name>pyridoxal 5'-phosphate</name>
        <dbReference type="ChEBI" id="CHEBI:597326"/>
    </cofactor>
</comment>
<accession>A0A0B1SQD7</accession>
<dbReference type="InterPro" id="IPR043132">
    <property type="entry name" value="BCAT-like_C"/>
</dbReference>
<protein>
    <submittedName>
        <fullName evidence="5">Uncharacterized protein</fullName>
    </submittedName>
</protein>
<keyword evidence="4" id="KW-0028">Amino-acid biosynthesis</keyword>
<evidence type="ECO:0000256" key="1">
    <source>
        <dbReference type="ARBA" id="ARBA00001933"/>
    </source>
</evidence>
<evidence type="ECO:0000256" key="2">
    <source>
        <dbReference type="ARBA" id="ARBA00009320"/>
    </source>
</evidence>
<reference evidence="5 6" key="1">
    <citation type="submission" date="2014-03" db="EMBL/GenBank/DDBJ databases">
        <title>Draft genome of the hookworm Oesophagostomum dentatum.</title>
        <authorList>
            <person name="Mitreva M."/>
        </authorList>
    </citation>
    <scope>NUCLEOTIDE SEQUENCE [LARGE SCALE GENOMIC DNA]</scope>
    <source>
        <strain evidence="5 6">OD-Hann</strain>
    </source>
</reference>
<dbReference type="InterPro" id="IPR005786">
    <property type="entry name" value="B_amino_transII"/>
</dbReference>
<organism evidence="5 6">
    <name type="scientific">Oesophagostomum dentatum</name>
    <name type="common">Nodular worm</name>
    <dbReference type="NCBI Taxonomy" id="61180"/>
    <lineage>
        <taxon>Eukaryota</taxon>
        <taxon>Metazoa</taxon>
        <taxon>Ecdysozoa</taxon>
        <taxon>Nematoda</taxon>
        <taxon>Chromadorea</taxon>
        <taxon>Rhabditida</taxon>
        <taxon>Rhabditina</taxon>
        <taxon>Rhabditomorpha</taxon>
        <taxon>Strongyloidea</taxon>
        <taxon>Strongylidae</taxon>
        <taxon>Oesophagostomum</taxon>
    </lineage>
</organism>
<gene>
    <name evidence="5" type="ORF">OESDEN_14544</name>
</gene>
<evidence type="ECO:0000313" key="5">
    <source>
        <dbReference type="EMBL" id="KHJ85722.1"/>
    </source>
</evidence>
<dbReference type="Gene3D" id="3.20.10.10">
    <property type="entry name" value="D-amino Acid Aminotransferase, subunit A, domain 2"/>
    <property type="match status" value="1"/>
</dbReference>
<evidence type="ECO:0000256" key="3">
    <source>
        <dbReference type="ARBA" id="ARBA00022898"/>
    </source>
</evidence>
<dbReference type="EMBL" id="KN562817">
    <property type="protein sequence ID" value="KHJ85722.1"/>
    <property type="molecule type" value="Genomic_DNA"/>
</dbReference>
<evidence type="ECO:0000313" key="6">
    <source>
        <dbReference type="Proteomes" id="UP000053660"/>
    </source>
</evidence>
<comment type="similarity">
    <text evidence="2">Belongs to the class-IV pyridoxal-phosphate-dependent aminotransferase family.</text>
</comment>
<keyword evidence="6" id="KW-1185">Reference proteome</keyword>